<dbReference type="GO" id="GO:0030409">
    <property type="term" value="F:glutamate formimidoyltransferase activity"/>
    <property type="evidence" value="ECO:0007669"/>
    <property type="project" value="UniProtKB-EC"/>
</dbReference>
<dbReference type="PANTHER" id="PTHR12234:SF0">
    <property type="entry name" value="FORMIMIDOYLTRANSFERASE-CYCLODEAMINASE"/>
    <property type="match status" value="1"/>
</dbReference>
<protein>
    <recommendedName>
        <fullName evidence="3">glutamate formimidoyltransferase</fullName>
        <ecNumber evidence="3">2.1.2.5</ecNumber>
    </recommendedName>
</protein>
<dbReference type="SMART" id="SM01222">
    <property type="entry name" value="FTCD_N"/>
    <property type="match status" value="1"/>
</dbReference>
<feature type="domain" description="Formiminotransferase C-terminal subdomain" evidence="8">
    <location>
        <begin position="178"/>
        <end position="328"/>
    </location>
</feature>
<proteinExistence type="predicted"/>
<dbReference type="NCBIfam" id="TIGR02024">
    <property type="entry name" value="FtcD"/>
    <property type="match status" value="1"/>
</dbReference>
<dbReference type="KEGG" id="oho:Oweho_0878"/>
<dbReference type="OrthoDB" id="9773217at2"/>
<dbReference type="InterPro" id="IPR013802">
    <property type="entry name" value="Formiminotransferase_C"/>
</dbReference>
<evidence type="ECO:0000256" key="6">
    <source>
        <dbReference type="ARBA" id="ARBA00022808"/>
    </source>
</evidence>
<dbReference type="SUPFAM" id="SSF55116">
    <property type="entry name" value="Formiminotransferase domain of formiminotransferase-cyclodeaminase"/>
    <property type="match status" value="2"/>
</dbReference>
<evidence type="ECO:0000313" key="11">
    <source>
        <dbReference type="Proteomes" id="UP000005631"/>
    </source>
</evidence>
<dbReference type="STRING" id="926562.Oweho_0878"/>
<comment type="pathway">
    <text evidence="2">Amino-acid degradation; L-histidine degradation into L-glutamate; L-glutamate from N-formimidoyl-L-glutamate (transferase route): step 1/1.</text>
</comment>
<dbReference type="HOGENOM" id="CLU_040037_0_0_10"/>
<dbReference type="RefSeq" id="WP_014201250.1">
    <property type="nucleotide sequence ID" value="NC_016599.1"/>
</dbReference>
<dbReference type="GO" id="GO:0005542">
    <property type="term" value="F:folic acid binding"/>
    <property type="evidence" value="ECO:0007669"/>
    <property type="project" value="UniProtKB-KW"/>
</dbReference>
<name>G8R2T4_OWEHD</name>
<keyword evidence="4" id="KW-0963">Cytoplasm</keyword>
<comment type="subcellular location">
    <subcellularLocation>
        <location evidence="1">Cytoplasm</location>
    </subcellularLocation>
</comment>
<accession>G8R2T4</accession>
<dbReference type="InterPro" id="IPR037070">
    <property type="entry name" value="Formiminotransferase_C_sf"/>
</dbReference>
<dbReference type="eggNOG" id="COG3643">
    <property type="taxonomic scope" value="Bacteria"/>
</dbReference>
<dbReference type="PATRIC" id="fig|926562.3.peg.894"/>
<evidence type="ECO:0000259" key="8">
    <source>
        <dbReference type="SMART" id="SM01221"/>
    </source>
</evidence>
<dbReference type="EC" id="2.1.2.5" evidence="3"/>
<reference evidence="10 11" key="1">
    <citation type="journal article" date="2012" name="Stand. Genomic Sci.">
        <title>Genome sequence of the orange-pigmented seawater bacterium Owenweeksia hongkongensis type strain (UST20020801(T)).</title>
        <authorList>
            <person name="Riedel T."/>
            <person name="Held B."/>
            <person name="Nolan M."/>
            <person name="Lucas S."/>
            <person name="Lapidus A."/>
            <person name="Tice H."/>
            <person name="Del Rio T.G."/>
            <person name="Cheng J.F."/>
            <person name="Han C."/>
            <person name="Tapia R."/>
            <person name="Goodwin L.A."/>
            <person name="Pitluck S."/>
            <person name="Liolios K."/>
            <person name="Mavromatis K."/>
            <person name="Pagani I."/>
            <person name="Ivanova N."/>
            <person name="Mikhailova N."/>
            <person name="Pati A."/>
            <person name="Chen A."/>
            <person name="Palaniappan K."/>
            <person name="Rohde M."/>
            <person name="Tindall B.J."/>
            <person name="Detter J.C."/>
            <person name="Goker M."/>
            <person name="Woyke T."/>
            <person name="Bristow J."/>
            <person name="Eisen J.A."/>
            <person name="Markowitz V."/>
            <person name="Hugenholtz P."/>
            <person name="Klenk H.P."/>
            <person name="Kyrpides N.C."/>
        </authorList>
    </citation>
    <scope>NUCLEOTIDE SEQUENCE</scope>
    <source>
        <strain evidence="11">DSM 17368 / JCM 12287 / NRRL B-23963</strain>
    </source>
</reference>
<dbReference type="SMART" id="SM01221">
    <property type="entry name" value="FTCD"/>
    <property type="match status" value="1"/>
</dbReference>
<dbReference type="InterPro" id="IPR051623">
    <property type="entry name" value="FTCD"/>
</dbReference>
<dbReference type="InterPro" id="IPR022384">
    <property type="entry name" value="FormiminoTrfase_cat_dom_sf"/>
</dbReference>
<dbReference type="InterPro" id="IPR012886">
    <property type="entry name" value="Formiminotransferase_N"/>
</dbReference>
<keyword evidence="5 10" id="KW-0808">Transferase</keyword>
<dbReference type="Pfam" id="PF02971">
    <property type="entry name" value="FTCD"/>
    <property type="match status" value="1"/>
</dbReference>
<keyword evidence="6" id="KW-0369">Histidine metabolism</keyword>
<dbReference type="Gene3D" id="3.30.70.670">
    <property type="entry name" value="Formiminotransferase, C-terminal subdomain"/>
    <property type="match status" value="1"/>
</dbReference>
<feature type="domain" description="Formiminotransferase N-terminal subdomain" evidence="9">
    <location>
        <begin position="2"/>
        <end position="177"/>
    </location>
</feature>
<evidence type="ECO:0000256" key="4">
    <source>
        <dbReference type="ARBA" id="ARBA00022490"/>
    </source>
</evidence>
<evidence type="ECO:0000259" key="9">
    <source>
        <dbReference type="SMART" id="SM01222"/>
    </source>
</evidence>
<dbReference type="InterPro" id="IPR037064">
    <property type="entry name" value="Formiminotransferase_N_sf"/>
</dbReference>
<sequence>MQILECVPNISEGRDANIIEAIAQSIRSVEGVKLLHVDSGLAANRTVYTFTGEPEAVMEAAFQMYLKAYELIDMSKHLGTHPRQGAVDVCPFIPLQGITMNEVIDYTVRLALKLEEAINIPGYYYEYSAVHPERVNLAFLRKGQYESLPAKFDILPPDFGSPKNWERFGVTVMGARRLLIAYNVNLNTKDVSIAKKIASNVRESGKWEIAENGERSKVFGKLKSVKGLGWYIEDFQKAQVSYNLTDITEAGMLDVFLATQEEAEKLGVEVTGSELVGLAPINEFHKATQHSHPGQTFTDDEAIAAAIKFLGLDELKPFDPNQKIIERLV</sequence>
<dbReference type="GO" id="GO:0019556">
    <property type="term" value="P:L-histidine catabolic process to glutamate and formamide"/>
    <property type="evidence" value="ECO:0007669"/>
    <property type="project" value="UniProtKB-UniPathway"/>
</dbReference>
<keyword evidence="11" id="KW-1185">Reference proteome</keyword>
<dbReference type="GO" id="GO:0019557">
    <property type="term" value="P:L-histidine catabolic process to glutamate and formate"/>
    <property type="evidence" value="ECO:0007669"/>
    <property type="project" value="UniProtKB-UniPathway"/>
</dbReference>
<dbReference type="InterPro" id="IPR004227">
    <property type="entry name" value="Formiminotransferase_cat"/>
</dbReference>
<evidence type="ECO:0000256" key="1">
    <source>
        <dbReference type="ARBA" id="ARBA00004496"/>
    </source>
</evidence>
<evidence type="ECO:0000256" key="7">
    <source>
        <dbReference type="ARBA" id="ARBA00022954"/>
    </source>
</evidence>
<evidence type="ECO:0000256" key="2">
    <source>
        <dbReference type="ARBA" id="ARBA00005082"/>
    </source>
</evidence>
<gene>
    <name evidence="10" type="ordered locus">Oweho_0878</name>
</gene>
<dbReference type="Pfam" id="PF07837">
    <property type="entry name" value="FTCD_N"/>
    <property type="match status" value="1"/>
</dbReference>
<dbReference type="UniPathway" id="UPA00379">
    <property type="reaction ID" value="UER00555"/>
</dbReference>
<dbReference type="AlphaFoldDB" id="G8R2T4"/>
<dbReference type="PANTHER" id="PTHR12234">
    <property type="entry name" value="FORMIMINOTRANSFERASE-CYCLODEAMINASE"/>
    <property type="match status" value="1"/>
</dbReference>
<dbReference type="Gene3D" id="3.30.990.10">
    <property type="entry name" value="Formiminotransferase, N-terminal subdomain"/>
    <property type="match status" value="1"/>
</dbReference>
<keyword evidence="7" id="KW-0290">Folate-binding</keyword>
<dbReference type="GO" id="GO:0005737">
    <property type="term" value="C:cytoplasm"/>
    <property type="evidence" value="ECO:0007669"/>
    <property type="project" value="UniProtKB-SubCell"/>
</dbReference>
<evidence type="ECO:0000313" key="10">
    <source>
        <dbReference type="EMBL" id="AEV31889.1"/>
    </source>
</evidence>
<organism evidence="10 11">
    <name type="scientific">Owenweeksia hongkongensis (strain DSM 17368 / CIP 108786 / JCM 12287 / NRRL B-23963 / UST20020801)</name>
    <dbReference type="NCBI Taxonomy" id="926562"/>
    <lineage>
        <taxon>Bacteria</taxon>
        <taxon>Pseudomonadati</taxon>
        <taxon>Bacteroidota</taxon>
        <taxon>Flavobacteriia</taxon>
        <taxon>Flavobacteriales</taxon>
        <taxon>Owenweeksiaceae</taxon>
        <taxon>Owenweeksia</taxon>
    </lineage>
</organism>
<evidence type="ECO:0000256" key="5">
    <source>
        <dbReference type="ARBA" id="ARBA00022679"/>
    </source>
</evidence>
<dbReference type="Proteomes" id="UP000005631">
    <property type="component" value="Chromosome"/>
</dbReference>
<evidence type="ECO:0000256" key="3">
    <source>
        <dbReference type="ARBA" id="ARBA00012252"/>
    </source>
</evidence>
<dbReference type="EMBL" id="CP003156">
    <property type="protein sequence ID" value="AEV31889.1"/>
    <property type="molecule type" value="Genomic_DNA"/>
</dbReference>